<dbReference type="EMBL" id="FR872665">
    <property type="protein sequence ID" value="CCB92293.1"/>
    <property type="molecule type" value="Genomic_DNA"/>
</dbReference>
<proteinExistence type="predicted"/>
<gene>
    <name evidence="2" type="ORF">WCH_CD13960</name>
</gene>
<name>F8LFM5_9BACT</name>
<accession>F8LFM5</accession>
<evidence type="ECO:0000256" key="1">
    <source>
        <dbReference type="SAM" id="MobiDB-lite"/>
    </source>
</evidence>
<evidence type="ECO:0000313" key="2">
    <source>
        <dbReference type="EMBL" id="CCB92293.1"/>
    </source>
</evidence>
<feature type="compositionally biased region" description="Polar residues" evidence="1">
    <location>
        <begin position="32"/>
        <end position="55"/>
    </location>
</feature>
<reference evidence="2" key="1">
    <citation type="submission" date="2011-05" db="EMBL/GenBank/DDBJ databases">
        <title>Unity in variety -- the pan-genome of the Chlamydiae.</title>
        <authorList>
            <person name="Collingro A."/>
            <person name="Tischler P."/>
            <person name="Weinmaier T."/>
            <person name="Penz T."/>
            <person name="Heinz E."/>
            <person name="Brunham R.C."/>
            <person name="Read T.D."/>
            <person name="Bavoil P.M."/>
            <person name="Sachse K."/>
            <person name="Kahane S."/>
            <person name="Friedman M.G."/>
            <person name="Rattei T."/>
            <person name="Myers G.S.A."/>
            <person name="Horn M."/>
        </authorList>
    </citation>
    <scope>NUCLEOTIDE SEQUENCE</scope>
    <source>
        <strain evidence="2">2032/99</strain>
    </source>
</reference>
<dbReference type="AlphaFoldDB" id="F8LFM5"/>
<sequence length="55" mass="5860">MEPTAAQGGLPVSVDSTSGDRAQLNKKHQKPLQMQTTLSDSFEESSGSPNTEVEI</sequence>
<feature type="region of interest" description="Disordered" evidence="1">
    <location>
        <begin position="1"/>
        <end position="55"/>
    </location>
</feature>
<protein>
    <submittedName>
        <fullName evidence="2">Uncharacterized protein</fullName>
    </submittedName>
</protein>
<organism evidence="2">
    <name type="scientific">Waddlia chondrophila 2032/99</name>
    <dbReference type="NCBI Taxonomy" id="765953"/>
    <lineage>
        <taxon>Bacteria</taxon>
        <taxon>Pseudomonadati</taxon>
        <taxon>Chlamydiota</taxon>
        <taxon>Chlamydiia</taxon>
        <taxon>Parachlamydiales</taxon>
        <taxon>Waddliaceae</taxon>
        <taxon>Waddlia</taxon>
    </lineage>
</organism>